<keyword evidence="14" id="KW-1185">Reference proteome</keyword>
<dbReference type="Gene3D" id="3.40.640.10">
    <property type="entry name" value="Type I PLP-dependent aspartate aminotransferase-like (Major domain)"/>
    <property type="match status" value="1"/>
</dbReference>
<evidence type="ECO:0000256" key="2">
    <source>
        <dbReference type="ARBA" id="ARBA00005011"/>
    </source>
</evidence>
<comment type="catalytic activity">
    <reaction evidence="10 11">
        <text>L-histidinol phosphate + 2-oxoglutarate = 3-(imidazol-4-yl)-2-oxopropyl phosphate + L-glutamate</text>
        <dbReference type="Rhea" id="RHEA:23744"/>
        <dbReference type="ChEBI" id="CHEBI:16810"/>
        <dbReference type="ChEBI" id="CHEBI:29985"/>
        <dbReference type="ChEBI" id="CHEBI:57766"/>
        <dbReference type="ChEBI" id="CHEBI:57980"/>
        <dbReference type="EC" id="2.6.1.9"/>
    </reaction>
</comment>
<evidence type="ECO:0000313" key="13">
    <source>
        <dbReference type="EMBL" id="MDN3922410.1"/>
    </source>
</evidence>
<protein>
    <recommendedName>
        <fullName evidence="11">Histidinol-phosphate aminotransferase</fullName>
        <ecNumber evidence="11">2.6.1.9</ecNumber>
    </recommendedName>
    <alternativeName>
        <fullName evidence="11">Imidazole acetol-phosphate transaminase</fullName>
    </alternativeName>
</protein>
<dbReference type="InterPro" id="IPR015424">
    <property type="entry name" value="PyrdxlP-dep_Trfase"/>
</dbReference>
<keyword evidence="9 11" id="KW-0368">Histidine biosynthesis</keyword>
<keyword evidence="6 11" id="KW-0028">Amino-acid biosynthesis</keyword>
<sequence length="361" mass="38687">MMTMDRIEQGLACFRDDLRATHAYAVQPSAGLVKLDVMENPFRLPADLQRRLGERLGAVAINRYPAERTADLAAALAAHAGMPAGCAITLGNGSDELITMLSMACGRPGATVLSPMPSFVMYEISARYQGLKFVGVPLREDFELDGPAMLAAIAEHRPALIYLSYPNNPTGNLWDAALIEQIVEAAPGLVVMDEAYQPFAAAHSMPLLERHPHVLVMRTMSKFGLAGVRIGYLIGREALIAEVDKVRPPFNIGVLNAEAGLFALEHAEVYAAQAAELRAQREAVFAALQAMPGVKPYPSQGNMILLRVADAARTFAGMKARGVLIKNSSAAHPSLANCLRITIGTAEENAAMLAALKESLS</sequence>
<evidence type="ECO:0000313" key="14">
    <source>
        <dbReference type="Proteomes" id="UP001228044"/>
    </source>
</evidence>
<dbReference type="EMBL" id="JAUHHC010000005">
    <property type="protein sequence ID" value="MDN3922410.1"/>
    <property type="molecule type" value="Genomic_DNA"/>
</dbReference>
<comment type="subunit">
    <text evidence="4 11">Homodimer.</text>
</comment>
<comment type="pathway">
    <text evidence="2 11">Amino-acid biosynthesis; L-histidine biosynthesis; L-histidine from 5-phospho-alpha-D-ribose 1-diphosphate: step 7/9.</text>
</comment>
<feature type="modified residue" description="N6-(pyridoxal phosphate)lysine" evidence="11">
    <location>
        <position position="222"/>
    </location>
</feature>
<evidence type="ECO:0000256" key="6">
    <source>
        <dbReference type="ARBA" id="ARBA00022605"/>
    </source>
</evidence>
<proteinExistence type="inferred from homology"/>
<dbReference type="CDD" id="cd00609">
    <property type="entry name" value="AAT_like"/>
    <property type="match status" value="1"/>
</dbReference>
<accession>A0ABT8DXT3</accession>
<comment type="similarity">
    <text evidence="3 11">Belongs to the class-II pyridoxal-phosphate-dependent aminotransferase family. Histidinol-phosphate aminotransferase subfamily.</text>
</comment>
<gene>
    <name evidence="11 13" type="primary">hisC</name>
    <name evidence="13" type="ORF">QWJ38_19135</name>
</gene>
<evidence type="ECO:0000256" key="8">
    <source>
        <dbReference type="ARBA" id="ARBA00022898"/>
    </source>
</evidence>
<comment type="caution">
    <text evidence="13">The sequence shown here is derived from an EMBL/GenBank/DDBJ whole genome shotgun (WGS) entry which is preliminary data.</text>
</comment>
<evidence type="ECO:0000256" key="4">
    <source>
        <dbReference type="ARBA" id="ARBA00011738"/>
    </source>
</evidence>
<dbReference type="SUPFAM" id="SSF53383">
    <property type="entry name" value="PLP-dependent transferases"/>
    <property type="match status" value="1"/>
</dbReference>
<dbReference type="GO" id="GO:0004400">
    <property type="term" value="F:histidinol-phosphate transaminase activity"/>
    <property type="evidence" value="ECO:0007669"/>
    <property type="project" value="UniProtKB-EC"/>
</dbReference>
<evidence type="ECO:0000256" key="10">
    <source>
        <dbReference type="ARBA" id="ARBA00047481"/>
    </source>
</evidence>
<dbReference type="EC" id="2.6.1.9" evidence="11"/>
<reference evidence="13 14" key="1">
    <citation type="submission" date="2023-06" db="EMBL/GenBank/DDBJ databases">
        <title>Pelomonas sp. PFR6 16S ribosomal RNA gene Genome sequencing and assembly.</title>
        <authorList>
            <person name="Woo H."/>
        </authorList>
    </citation>
    <scope>NUCLEOTIDE SEQUENCE [LARGE SCALE GENOMIC DNA]</scope>
    <source>
        <strain evidence="13 14">PFR6</strain>
    </source>
</reference>
<dbReference type="HAMAP" id="MF_01023">
    <property type="entry name" value="HisC_aminotrans_2"/>
    <property type="match status" value="1"/>
</dbReference>
<organism evidence="13 14">
    <name type="scientific">Roseateles violae</name>
    <dbReference type="NCBI Taxonomy" id="3058042"/>
    <lineage>
        <taxon>Bacteria</taxon>
        <taxon>Pseudomonadati</taxon>
        <taxon>Pseudomonadota</taxon>
        <taxon>Betaproteobacteria</taxon>
        <taxon>Burkholderiales</taxon>
        <taxon>Sphaerotilaceae</taxon>
        <taxon>Roseateles</taxon>
    </lineage>
</organism>
<dbReference type="NCBIfam" id="TIGR01141">
    <property type="entry name" value="hisC"/>
    <property type="match status" value="1"/>
</dbReference>
<comment type="cofactor">
    <cofactor evidence="1 11">
        <name>pyridoxal 5'-phosphate</name>
        <dbReference type="ChEBI" id="CHEBI:597326"/>
    </cofactor>
</comment>
<feature type="domain" description="Aminotransferase class I/classII large" evidence="12">
    <location>
        <begin position="46"/>
        <end position="355"/>
    </location>
</feature>
<dbReference type="InterPro" id="IPR004839">
    <property type="entry name" value="Aminotransferase_I/II_large"/>
</dbReference>
<keyword evidence="7 11" id="KW-0808">Transferase</keyword>
<dbReference type="Gene3D" id="3.90.1150.10">
    <property type="entry name" value="Aspartate Aminotransferase, domain 1"/>
    <property type="match status" value="1"/>
</dbReference>
<dbReference type="PANTHER" id="PTHR42885">
    <property type="entry name" value="HISTIDINOL-PHOSPHATE AMINOTRANSFERASE-RELATED"/>
    <property type="match status" value="1"/>
</dbReference>
<keyword evidence="8 11" id="KW-0663">Pyridoxal phosphate</keyword>
<evidence type="ECO:0000259" key="12">
    <source>
        <dbReference type="Pfam" id="PF00155"/>
    </source>
</evidence>
<evidence type="ECO:0000256" key="5">
    <source>
        <dbReference type="ARBA" id="ARBA00022576"/>
    </source>
</evidence>
<evidence type="ECO:0000256" key="7">
    <source>
        <dbReference type="ARBA" id="ARBA00022679"/>
    </source>
</evidence>
<dbReference type="InterPro" id="IPR015421">
    <property type="entry name" value="PyrdxlP-dep_Trfase_major"/>
</dbReference>
<evidence type="ECO:0000256" key="3">
    <source>
        <dbReference type="ARBA" id="ARBA00007970"/>
    </source>
</evidence>
<dbReference type="Pfam" id="PF00155">
    <property type="entry name" value="Aminotran_1_2"/>
    <property type="match status" value="1"/>
</dbReference>
<evidence type="ECO:0000256" key="11">
    <source>
        <dbReference type="HAMAP-Rule" id="MF_01023"/>
    </source>
</evidence>
<dbReference type="InterPro" id="IPR005861">
    <property type="entry name" value="HisP_aminotrans"/>
</dbReference>
<evidence type="ECO:0000256" key="9">
    <source>
        <dbReference type="ARBA" id="ARBA00023102"/>
    </source>
</evidence>
<dbReference type="PANTHER" id="PTHR42885:SF2">
    <property type="entry name" value="HISTIDINOL-PHOSPHATE AMINOTRANSFERASE"/>
    <property type="match status" value="1"/>
</dbReference>
<dbReference type="Proteomes" id="UP001228044">
    <property type="component" value="Unassembled WGS sequence"/>
</dbReference>
<keyword evidence="5 11" id="KW-0032">Aminotransferase</keyword>
<dbReference type="InterPro" id="IPR015422">
    <property type="entry name" value="PyrdxlP-dep_Trfase_small"/>
</dbReference>
<evidence type="ECO:0000256" key="1">
    <source>
        <dbReference type="ARBA" id="ARBA00001933"/>
    </source>
</evidence>
<name>A0ABT8DXT3_9BURK</name>